<keyword evidence="2" id="KW-1185">Reference proteome</keyword>
<evidence type="ECO:0000313" key="2">
    <source>
        <dbReference type="Proteomes" id="UP001500218"/>
    </source>
</evidence>
<gene>
    <name evidence="1" type="ORF">GCM10009682_54930</name>
</gene>
<organism evidence="1 2">
    <name type="scientific">Luedemannella flava</name>
    <dbReference type="NCBI Taxonomy" id="349316"/>
    <lineage>
        <taxon>Bacteria</taxon>
        <taxon>Bacillati</taxon>
        <taxon>Actinomycetota</taxon>
        <taxon>Actinomycetes</taxon>
        <taxon>Micromonosporales</taxon>
        <taxon>Micromonosporaceae</taxon>
        <taxon>Luedemannella</taxon>
    </lineage>
</organism>
<evidence type="ECO:0000313" key="1">
    <source>
        <dbReference type="EMBL" id="GAA1829022.1"/>
    </source>
</evidence>
<proteinExistence type="predicted"/>
<protein>
    <submittedName>
        <fullName evidence="1">Uncharacterized protein</fullName>
    </submittedName>
</protein>
<dbReference type="Proteomes" id="UP001500218">
    <property type="component" value="Unassembled WGS sequence"/>
</dbReference>
<reference evidence="2" key="1">
    <citation type="journal article" date="2019" name="Int. J. Syst. Evol. Microbiol.">
        <title>The Global Catalogue of Microorganisms (GCM) 10K type strain sequencing project: providing services to taxonomists for standard genome sequencing and annotation.</title>
        <authorList>
            <consortium name="The Broad Institute Genomics Platform"/>
            <consortium name="The Broad Institute Genome Sequencing Center for Infectious Disease"/>
            <person name="Wu L."/>
            <person name="Ma J."/>
        </authorList>
    </citation>
    <scope>NUCLEOTIDE SEQUENCE [LARGE SCALE GENOMIC DNA]</scope>
    <source>
        <strain evidence="2">JCM 13250</strain>
    </source>
</reference>
<comment type="caution">
    <text evidence="1">The sequence shown here is derived from an EMBL/GenBank/DDBJ whole genome shotgun (WGS) entry which is preliminary data.</text>
</comment>
<sequence>MARIRGPTAWCAGISLWTHLKAGRCPVSLQLPDEVSGLAATFLILVQAIIDNRD</sequence>
<accession>A0ABP4YV45</accession>
<dbReference type="EMBL" id="BAAALT010000252">
    <property type="protein sequence ID" value="GAA1829022.1"/>
    <property type="molecule type" value="Genomic_DNA"/>
</dbReference>
<name>A0ABP4YV45_9ACTN</name>